<reference evidence="1" key="1">
    <citation type="submission" date="2021-06" db="EMBL/GenBank/DDBJ databases">
        <authorList>
            <person name="Kallberg Y."/>
            <person name="Tangrot J."/>
            <person name="Rosling A."/>
        </authorList>
    </citation>
    <scope>NUCLEOTIDE SEQUENCE</scope>
    <source>
        <strain evidence="1">MA461A</strain>
    </source>
</reference>
<accession>A0ACA9LB49</accession>
<dbReference type="EMBL" id="CAJVQC010002664">
    <property type="protein sequence ID" value="CAG8515344.1"/>
    <property type="molecule type" value="Genomic_DNA"/>
</dbReference>
<feature type="non-terminal residue" evidence="1">
    <location>
        <position position="559"/>
    </location>
</feature>
<organism evidence="1 2">
    <name type="scientific">Racocetra persica</name>
    <dbReference type="NCBI Taxonomy" id="160502"/>
    <lineage>
        <taxon>Eukaryota</taxon>
        <taxon>Fungi</taxon>
        <taxon>Fungi incertae sedis</taxon>
        <taxon>Mucoromycota</taxon>
        <taxon>Glomeromycotina</taxon>
        <taxon>Glomeromycetes</taxon>
        <taxon>Diversisporales</taxon>
        <taxon>Gigasporaceae</taxon>
        <taxon>Racocetra</taxon>
    </lineage>
</organism>
<evidence type="ECO:0000313" key="2">
    <source>
        <dbReference type="Proteomes" id="UP000789920"/>
    </source>
</evidence>
<dbReference type="Proteomes" id="UP000789920">
    <property type="component" value="Unassembled WGS sequence"/>
</dbReference>
<protein>
    <submittedName>
        <fullName evidence="1">3139_t:CDS:1</fullName>
    </submittedName>
</protein>
<name>A0ACA9LB49_9GLOM</name>
<comment type="caution">
    <text evidence="1">The sequence shown here is derived from an EMBL/GenBank/DDBJ whole genome shotgun (WGS) entry which is preliminary data.</text>
</comment>
<evidence type="ECO:0000313" key="1">
    <source>
        <dbReference type="EMBL" id="CAG8515344.1"/>
    </source>
</evidence>
<sequence length="559" mass="64986">MSPPTDEQNQSQTKTDDLSKTRRMSWNERKYNLIKLYKNVQSWKKLRNLSFRRLVITAAVCIFSFGIGCYLLTTKEDDIKSTASKIITTSFVGVESLTTLITSLMSLKNLYNSGNKDANKEMYKDIEKALYDSVIDNSKQNYPRKLDSTNFSPLKFVKKLKKHIHHIMLRRQREKVFLKSIYKEYFVKIINDNKEKHPSGNENANIDKDLKGKLFEEIRKSVDDLKKQRKDPENQTINDYLKYIDNGKASDDNFVKNLKLDEEDLKILNGLKNLDTSSEQSLFEKIEKNLETIKKIEIRDNKYKVDEIAKYLEMDDKNSTFNSIITLTLCCINFDENMDENTMSLFFKGINFLLKPDHNINITRDLKIIAEALTLGTIFNDKSKPNNVKKRMEVMIEEVLVAIMRKMNEINDEIKNETDKEIQKITKVFGDVRTGIFKDGFKRNIPLYAATIILIPNLYIIGLISVSSVSCEKNEKQEKEKHLMLKRIEINDMEKEIINRLLFGLSTEALDGVAEKILEITATSDMKEKPVQDELENDFNSVNNLNSNLNSWILRHLQK</sequence>
<proteinExistence type="predicted"/>
<keyword evidence="2" id="KW-1185">Reference proteome</keyword>
<gene>
    <name evidence="1" type="ORF">RPERSI_LOCUS2448</name>
</gene>